<accession>A0AAP0LE46</accession>
<evidence type="ECO:0000313" key="2">
    <source>
        <dbReference type="Proteomes" id="UP001420932"/>
    </source>
</evidence>
<name>A0AAP0LE46_9MAGN</name>
<protein>
    <recommendedName>
        <fullName evidence="3">Reverse transcriptase zinc-binding domain-containing protein</fullName>
    </recommendedName>
</protein>
<reference evidence="1 2" key="1">
    <citation type="submission" date="2024-01" db="EMBL/GenBank/DDBJ databases">
        <title>Genome assemblies of Stephania.</title>
        <authorList>
            <person name="Yang L."/>
        </authorList>
    </citation>
    <scope>NUCLEOTIDE SEQUENCE [LARGE SCALE GENOMIC DNA]</scope>
    <source>
        <strain evidence="1">YNDBR</strain>
        <tissue evidence="1">Leaf</tissue>
    </source>
</reference>
<gene>
    <name evidence="1" type="ORF">Syun_001667</name>
</gene>
<evidence type="ECO:0000313" key="1">
    <source>
        <dbReference type="EMBL" id="KAK9169527.1"/>
    </source>
</evidence>
<dbReference type="EMBL" id="JBBNAF010000001">
    <property type="protein sequence ID" value="KAK9169527.1"/>
    <property type="molecule type" value="Genomic_DNA"/>
</dbReference>
<keyword evidence="2" id="KW-1185">Reference proteome</keyword>
<organism evidence="1 2">
    <name type="scientific">Stephania yunnanensis</name>
    <dbReference type="NCBI Taxonomy" id="152371"/>
    <lineage>
        <taxon>Eukaryota</taxon>
        <taxon>Viridiplantae</taxon>
        <taxon>Streptophyta</taxon>
        <taxon>Embryophyta</taxon>
        <taxon>Tracheophyta</taxon>
        <taxon>Spermatophyta</taxon>
        <taxon>Magnoliopsida</taxon>
        <taxon>Ranunculales</taxon>
        <taxon>Menispermaceae</taxon>
        <taxon>Menispermoideae</taxon>
        <taxon>Cissampelideae</taxon>
        <taxon>Stephania</taxon>
    </lineage>
</organism>
<dbReference type="AlphaFoldDB" id="A0AAP0LE46"/>
<evidence type="ECO:0008006" key="3">
    <source>
        <dbReference type="Google" id="ProtNLM"/>
    </source>
</evidence>
<dbReference type="Proteomes" id="UP001420932">
    <property type="component" value="Unassembled WGS sequence"/>
</dbReference>
<sequence length="145" mass="16445">MTKEPLCLMCTTDTETLIHMLFYCPHASCFWKASPLELNPSLIRGDNFQDLWQSILNILEAGAVEDELWSWLAIGLWQLWKIRNKKVFRDEETTIETTVEIFSERCLEWSKVMSIVRPLHGHLPAAGTLCSLSSAAIPDLPPAAT</sequence>
<proteinExistence type="predicted"/>
<comment type="caution">
    <text evidence="1">The sequence shown here is derived from an EMBL/GenBank/DDBJ whole genome shotgun (WGS) entry which is preliminary data.</text>
</comment>